<dbReference type="SMART" id="SM00471">
    <property type="entry name" value="HDc"/>
    <property type="match status" value="1"/>
</dbReference>
<keyword evidence="1" id="KW-1133">Transmembrane helix</keyword>
<keyword evidence="1" id="KW-0472">Membrane</keyword>
<accession>L0F664</accession>
<evidence type="ECO:0000313" key="5">
    <source>
        <dbReference type="Proteomes" id="UP000010797"/>
    </source>
</evidence>
<dbReference type="AlphaFoldDB" id="L0F664"/>
<sequence length="425" mass="47760">MNYSLSKKFILLSLTAFLITGLQISLFVTNHIKTDKLNNIQESTLLTLDTILTPKLIPNDFQFSAPKSRTVSLNETLSNIAKSSDIFGIRIWNTESEEIFSTNIPISYDGGKEIAQALNGKIQSNFLNMDWEQPQGRSAHEVIQIFSPIALDQKIVGVYEVYTSYDIKSHIVTLNITITGITFFGLLILYIFLLRNISNASQTLLSQNESLVRQKLSLEQSYAQLDLSYRNTVMALSNAVDARDKYTARHSQRVAGIATAIGQIMEIDSLSLQHLELAALLHDIGKIGIPDEILHKPGKLSEYEFEIIRLHPSIGFNILKDINFLDSVLPIILHHHERYDGHGYPEGIKGESIPFESRIIAVADTYDAMTSDRPYRKGLIRDVAIQEIQRCAGTQFDPIIVEAFMKIDLQSIHGNTHSQSEEKLA</sequence>
<dbReference type="PANTHER" id="PTHR43155">
    <property type="entry name" value="CYCLIC DI-GMP PHOSPHODIESTERASE PA4108-RELATED"/>
    <property type="match status" value="1"/>
</dbReference>
<dbReference type="Proteomes" id="UP000010797">
    <property type="component" value="Chromosome"/>
</dbReference>
<dbReference type="STRING" id="871963.Desdi_1158"/>
<dbReference type="NCBIfam" id="TIGR00277">
    <property type="entry name" value="HDIG"/>
    <property type="match status" value="1"/>
</dbReference>
<feature type="transmembrane region" description="Helical" evidence="1">
    <location>
        <begin position="171"/>
        <end position="193"/>
    </location>
</feature>
<dbReference type="Gene3D" id="1.10.3210.10">
    <property type="entry name" value="Hypothetical protein af1432"/>
    <property type="match status" value="1"/>
</dbReference>
<keyword evidence="5" id="KW-1185">Reference proteome</keyword>
<evidence type="ECO:0000313" key="4">
    <source>
        <dbReference type="EMBL" id="AGA68672.1"/>
    </source>
</evidence>
<evidence type="ECO:0000259" key="3">
    <source>
        <dbReference type="PROSITE" id="PS51832"/>
    </source>
</evidence>
<dbReference type="RefSeq" id="WP_015261668.1">
    <property type="nucleotide sequence ID" value="NC_019903.1"/>
</dbReference>
<dbReference type="Pfam" id="PF13487">
    <property type="entry name" value="HD_5"/>
    <property type="match status" value="1"/>
</dbReference>
<organism evidence="4 5">
    <name type="scientific">Desulfitobacterium dichloroeliminans (strain LMG P-21439 / DCA1)</name>
    <dbReference type="NCBI Taxonomy" id="871963"/>
    <lineage>
        <taxon>Bacteria</taxon>
        <taxon>Bacillati</taxon>
        <taxon>Bacillota</taxon>
        <taxon>Clostridia</taxon>
        <taxon>Eubacteriales</taxon>
        <taxon>Desulfitobacteriaceae</taxon>
        <taxon>Desulfitobacterium</taxon>
    </lineage>
</organism>
<dbReference type="InterPro" id="IPR003607">
    <property type="entry name" value="HD/PDEase_dom"/>
</dbReference>
<dbReference type="KEGG" id="ddl:Desdi_1158"/>
<protein>
    <submittedName>
        <fullName evidence="4">Putative domain HDIG-containing protein</fullName>
    </submittedName>
</protein>
<evidence type="ECO:0000256" key="1">
    <source>
        <dbReference type="SAM" id="Phobius"/>
    </source>
</evidence>
<dbReference type="InterPro" id="IPR006675">
    <property type="entry name" value="HDIG_dom"/>
</dbReference>
<dbReference type="CDD" id="cd00077">
    <property type="entry name" value="HDc"/>
    <property type="match status" value="1"/>
</dbReference>
<dbReference type="SUPFAM" id="SSF109604">
    <property type="entry name" value="HD-domain/PDEase-like"/>
    <property type="match status" value="1"/>
</dbReference>
<keyword evidence="1" id="KW-0812">Transmembrane</keyword>
<dbReference type="PROSITE" id="PS51831">
    <property type="entry name" value="HD"/>
    <property type="match status" value="1"/>
</dbReference>
<feature type="domain" description="HD-GYP" evidence="3">
    <location>
        <begin position="225"/>
        <end position="420"/>
    </location>
</feature>
<dbReference type="EMBL" id="CP003344">
    <property type="protein sequence ID" value="AGA68672.1"/>
    <property type="molecule type" value="Genomic_DNA"/>
</dbReference>
<dbReference type="PROSITE" id="PS51832">
    <property type="entry name" value="HD_GYP"/>
    <property type="match status" value="1"/>
</dbReference>
<dbReference type="InterPro" id="IPR006674">
    <property type="entry name" value="HD_domain"/>
</dbReference>
<name>L0F664_DESDL</name>
<dbReference type="InterPro" id="IPR037522">
    <property type="entry name" value="HD_GYP_dom"/>
</dbReference>
<gene>
    <name evidence="4" type="ordered locus">Desdi_1158</name>
</gene>
<evidence type="ECO:0000259" key="2">
    <source>
        <dbReference type="PROSITE" id="PS51831"/>
    </source>
</evidence>
<dbReference type="OrthoDB" id="9798833at2"/>
<proteinExistence type="predicted"/>
<dbReference type="eggNOG" id="COG3437">
    <property type="taxonomic scope" value="Bacteria"/>
</dbReference>
<dbReference type="PANTHER" id="PTHR43155:SF2">
    <property type="entry name" value="CYCLIC DI-GMP PHOSPHODIESTERASE PA4108"/>
    <property type="match status" value="1"/>
</dbReference>
<dbReference type="HOGENOM" id="CLU_000445_92_10_9"/>
<reference evidence="5" key="1">
    <citation type="submission" date="2012-02" db="EMBL/GenBank/DDBJ databases">
        <title>Complete sequence of Desulfitobacterium dichloroeliminans LMG P-21439.</title>
        <authorList>
            <person name="Lucas S."/>
            <person name="Han J."/>
            <person name="Lapidus A."/>
            <person name="Cheng J.-F."/>
            <person name="Goodwin L."/>
            <person name="Pitluck S."/>
            <person name="Peters L."/>
            <person name="Ovchinnikova G."/>
            <person name="Teshima H."/>
            <person name="Detter J.C."/>
            <person name="Han C."/>
            <person name="Tapia R."/>
            <person name="Land M."/>
            <person name="Hauser L."/>
            <person name="Kyrpides N."/>
            <person name="Ivanova N."/>
            <person name="Pagani I."/>
            <person name="Kruse T."/>
            <person name="de Vos W.M."/>
            <person name="Boon N."/>
            <person name="Smidt H."/>
            <person name="Woyke T."/>
        </authorList>
    </citation>
    <scope>NUCLEOTIDE SEQUENCE [LARGE SCALE GENOMIC DNA]</scope>
    <source>
        <strain evidence="5">LMG P-21439 / DCA1</strain>
    </source>
</reference>
<feature type="domain" description="HD" evidence="2">
    <location>
        <begin position="247"/>
        <end position="369"/>
    </location>
</feature>